<proteinExistence type="predicted"/>
<dbReference type="Proteomes" id="UP000399805">
    <property type="component" value="Unassembled WGS sequence"/>
</dbReference>
<dbReference type="RefSeq" id="WP_277875442.1">
    <property type="nucleotide sequence ID" value="NZ_CABVGP010000002.1"/>
</dbReference>
<organism evidence="1 2">
    <name type="scientific">Amycolatopsis camponoti</name>
    <dbReference type="NCBI Taxonomy" id="2606593"/>
    <lineage>
        <taxon>Bacteria</taxon>
        <taxon>Bacillati</taxon>
        <taxon>Actinomycetota</taxon>
        <taxon>Actinomycetes</taxon>
        <taxon>Pseudonocardiales</taxon>
        <taxon>Pseudonocardiaceae</taxon>
        <taxon>Amycolatopsis</taxon>
    </lineage>
</organism>
<name>A0A6I8M0B8_9PSEU</name>
<dbReference type="AlphaFoldDB" id="A0A6I8M0B8"/>
<protein>
    <submittedName>
        <fullName evidence="1">Uncharacterized protein</fullName>
    </submittedName>
</protein>
<accession>A0A6I8M0B8</accession>
<gene>
    <name evidence="1" type="ORF">AA23TX_07149</name>
</gene>
<evidence type="ECO:0000313" key="1">
    <source>
        <dbReference type="EMBL" id="VVJ22138.1"/>
    </source>
</evidence>
<sequence length="40" mass="3948">MKPGRPGDADRVIAMARTAADPADLADLSGLRTGGAAPAN</sequence>
<keyword evidence="2" id="KW-1185">Reference proteome</keyword>
<evidence type="ECO:0000313" key="2">
    <source>
        <dbReference type="Proteomes" id="UP000399805"/>
    </source>
</evidence>
<reference evidence="1 2" key="1">
    <citation type="submission" date="2019-09" db="EMBL/GenBank/DDBJ databases">
        <authorList>
            <person name="Leyn A S."/>
        </authorList>
    </citation>
    <scope>NUCLEOTIDE SEQUENCE [LARGE SCALE GENOMIC DNA]</scope>
    <source>
        <strain evidence="1">AA231_1</strain>
    </source>
</reference>
<dbReference type="EMBL" id="CABVGP010000002">
    <property type="protein sequence ID" value="VVJ22138.1"/>
    <property type="molecule type" value="Genomic_DNA"/>
</dbReference>